<protein>
    <submittedName>
        <fullName evidence="2">Aegerolysin Aa-Pri1</fullName>
    </submittedName>
</protein>
<reference evidence="2 3" key="1">
    <citation type="submission" date="2007-06" db="EMBL/GenBank/DDBJ databases">
        <title>The Genome Sequence of Coccidioides posadasii RMSCC_3488.</title>
        <authorList>
            <consortium name="Coccidioides Genome Resources Consortium"/>
            <consortium name="The Broad Institute Genome Sequencing Platform"/>
            <person name="Henn M.R."/>
            <person name="Sykes S."/>
            <person name="Young S."/>
            <person name="Jaffe D."/>
            <person name="Berlin A."/>
            <person name="Alvarez P."/>
            <person name="Butler J."/>
            <person name="Gnerre S."/>
            <person name="Grabherr M."/>
            <person name="Mauceli E."/>
            <person name="Brockman W."/>
            <person name="Kodira C."/>
            <person name="Alvarado L."/>
            <person name="Zeng Q."/>
            <person name="Crawford M."/>
            <person name="Antoine C."/>
            <person name="Devon K."/>
            <person name="Galgiani J."/>
            <person name="Orsborn K."/>
            <person name="Lewis M.L."/>
            <person name="Nusbaum C."/>
            <person name="Galagan J."/>
            <person name="Birren B."/>
        </authorList>
    </citation>
    <scope>NUCLEOTIDE SEQUENCE [LARGE SCALE GENOMIC DNA]</scope>
    <source>
        <strain evidence="2 3">RMSCC 3488</strain>
    </source>
</reference>
<dbReference type="EMBL" id="DS268110">
    <property type="protein sequence ID" value="KMM67206.1"/>
    <property type="molecule type" value="Genomic_DNA"/>
</dbReference>
<dbReference type="AlphaFoldDB" id="A0A0J6F2U0"/>
<evidence type="ECO:0000313" key="3">
    <source>
        <dbReference type="Proteomes" id="UP000054567"/>
    </source>
</evidence>
<dbReference type="VEuPathDB" id="FungiDB:CPAG_03541"/>
<comment type="similarity">
    <text evidence="1">Belongs to the aegerolysin family.</text>
</comment>
<dbReference type="GO" id="GO:0019836">
    <property type="term" value="P:symbiont-mediated hemolysis of host erythrocyte"/>
    <property type="evidence" value="ECO:0007669"/>
    <property type="project" value="InterPro"/>
</dbReference>
<dbReference type="OrthoDB" id="2727348at2759"/>
<proteinExistence type="inferred from homology"/>
<dbReference type="Gene3D" id="2.60.270.50">
    <property type="match status" value="1"/>
</dbReference>
<organism evidence="2 3">
    <name type="scientific">Coccidioides posadasii RMSCC 3488</name>
    <dbReference type="NCBI Taxonomy" id="454284"/>
    <lineage>
        <taxon>Eukaryota</taxon>
        <taxon>Fungi</taxon>
        <taxon>Dikarya</taxon>
        <taxon>Ascomycota</taxon>
        <taxon>Pezizomycotina</taxon>
        <taxon>Eurotiomycetes</taxon>
        <taxon>Eurotiomycetidae</taxon>
        <taxon>Onygenales</taxon>
        <taxon>Onygenaceae</taxon>
        <taxon>Coccidioides</taxon>
    </lineage>
</organism>
<dbReference type="Pfam" id="PF06355">
    <property type="entry name" value="Aegerolysin"/>
    <property type="match status" value="1"/>
</dbReference>
<sequence length="134" mass="14798">MGYQQWVIVKITNSTNKALKIANLRLMYGKIHREGNKDEEISADDVDSTEIAPNATYTLCTCGRSDSPSGAEGALQLMQEQAAVCTLYWDCPWGSKTNNFEVQDRNKQYVVSAEGWVREGGALGTAEVEVFKKG</sequence>
<dbReference type="Proteomes" id="UP000054567">
    <property type="component" value="Unassembled WGS sequence"/>
</dbReference>
<dbReference type="PIRSF" id="PIRSF007951">
    <property type="entry name" value="Hemolysin, aegerolysin type"/>
    <property type="match status" value="1"/>
</dbReference>
<dbReference type="InterPro" id="IPR009413">
    <property type="entry name" value="Aegerolysin-typ"/>
</dbReference>
<evidence type="ECO:0000313" key="2">
    <source>
        <dbReference type="EMBL" id="KMM67206.1"/>
    </source>
</evidence>
<gene>
    <name evidence="2" type="ORF">CPAG_03541</name>
</gene>
<reference evidence="3" key="3">
    <citation type="journal article" date="2010" name="Genome Res.">
        <title>Population genomic sequencing of Coccidioides fungi reveals recent hybridization and transposon control.</title>
        <authorList>
            <person name="Neafsey D.E."/>
            <person name="Barker B.M."/>
            <person name="Sharpton T.J."/>
            <person name="Stajich J.E."/>
            <person name="Park D.J."/>
            <person name="Whiston E."/>
            <person name="Hung C.-Y."/>
            <person name="McMahan C."/>
            <person name="White J."/>
            <person name="Sykes S."/>
            <person name="Heiman D."/>
            <person name="Young S."/>
            <person name="Zeng Q."/>
            <person name="Abouelleil A."/>
            <person name="Aftuck L."/>
            <person name="Bessette D."/>
            <person name="Brown A."/>
            <person name="FitzGerald M."/>
            <person name="Lui A."/>
            <person name="Macdonald J.P."/>
            <person name="Priest M."/>
            <person name="Orbach M.J."/>
            <person name="Galgiani J.N."/>
            <person name="Kirkland T.N."/>
            <person name="Cole G.T."/>
            <person name="Birren B.W."/>
            <person name="Henn M.R."/>
            <person name="Taylor J.W."/>
            <person name="Rounsley S.D."/>
        </authorList>
    </citation>
    <scope>NUCLEOTIDE SEQUENCE [LARGE SCALE GENOMIC DNA]</scope>
    <source>
        <strain evidence="3">RMSCC 3488</strain>
    </source>
</reference>
<reference evidence="3" key="2">
    <citation type="journal article" date="2009" name="Genome Res.">
        <title>Comparative genomic analyses of the human fungal pathogens Coccidioides and their relatives.</title>
        <authorList>
            <person name="Sharpton T.J."/>
            <person name="Stajich J.E."/>
            <person name="Rounsley S.D."/>
            <person name="Gardner M.J."/>
            <person name="Wortman J.R."/>
            <person name="Jordar V.S."/>
            <person name="Maiti R."/>
            <person name="Kodira C.D."/>
            <person name="Neafsey D.E."/>
            <person name="Zeng Q."/>
            <person name="Hung C.-Y."/>
            <person name="McMahan C."/>
            <person name="Muszewska A."/>
            <person name="Grynberg M."/>
            <person name="Mandel M.A."/>
            <person name="Kellner E.M."/>
            <person name="Barker B.M."/>
            <person name="Galgiani J.N."/>
            <person name="Orbach M.J."/>
            <person name="Kirkland T.N."/>
            <person name="Cole G.T."/>
            <person name="Henn M.R."/>
            <person name="Birren B.W."/>
            <person name="Taylor J.W."/>
        </authorList>
    </citation>
    <scope>NUCLEOTIDE SEQUENCE [LARGE SCALE GENOMIC DNA]</scope>
    <source>
        <strain evidence="3">RMSCC 3488</strain>
    </source>
</reference>
<accession>A0A0J6F2U0</accession>
<name>A0A0J6F2U0_COCPO</name>
<evidence type="ECO:0000256" key="1">
    <source>
        <dbReference type="ARBA" id="ARBA00010795"/>
    </source>
</evidence>